<reference evidence="11" key="1">
    <citation type="submission" date="2022-06" db="EMBL/GenBank/DDBJ databases">
        <title>Akkermansia biwalacus sp. nov., an anaerobic mucin-degrading bacterium isolated from human intestine.</title>
        <authorList>
            <person name="Kobayashi Y."/>
            <person name="Inoue S."/>
            <person name="Kawahara T."/>
            <person name="Kohda N."/>
        </authorList>
    </citation>
    <scope>NUCLEOTIDE SEQUENCE</scope>
    <source>
        <strain evidence="11">WON2089</strain>
    </source>
</reference>
<organism evidence="11 12">
    <name type="scientific">Akkermansia biwaensis</name>
    <dbReference type="NCBI Taxonomy" id="2946555"/>
    <lineage>
        <taxon>Bacteria</taxon>
        <taxon>Pseudomonadati</taxon>
        <taxon>Verrucomicrobiota</taxon>
        <taxon>Verrucomicrobiia</taxon>
        <taxon>Verrucomicrobiales</taxon>
        <taxon>Akkermansiaceae</taxon>
        <taxon>Akkermansia</taxon>
    </lineage>
</organism>
<dbReference type="Pfam" id="PF01035">
    <property type="entry name" value="DNA_binding_1"/>
    <property type="match status" value="1"/>
</dbReference>
<evidence type="ECO:0000256" key="4">
    <source>
        <dbReference type="ARBA" id="ARBA00022679"/>
    </source>
</evidence>
<dbReference type="PROSITE" id="PS00374">
    <property type="entry name" value="MGMT"/>
    <property type="match status" value="1"/>
</dbReference>
<dbReference type="GO" id="GO:0032259">
    <property type="term" value="P:methylation"/>
    <property type="evidence" value="ECO:0007669"/>
    <property type="project" value="UniProtKB-KW"/>
</dbReference>
<proteinExistence type="inferred from homology"/>
<evidence type="ECO:0000256" key="8">
    <source>
        <dbReference type="HAMAP-Rule" id="MF_00772"/>
    </source>
</evidence>
<dbReference type="EMBL" id="AP025943">
    <property type="protein sequence ID" value="BDL43276.1"/>
    <property type="molecule type" value="Genomic_DNA"/>
</dbReference>
<comment type="miscellaneous">
    <text evidence="8">This enzyme catalyzes only one turnover and therefore is not strictly catalytic. According to one definition, an enzyme is a biocatalyst that acts repeatedly and over many reaction cycles.</text>
</comment>
<dbReference type="InterPro" id="IPR036631">
    <property type="entry name" value="MGMT_N_sf"/>
</dbReference>
<evidence type="ECO:0000313" key="11">
    <source>
        <dbReference type="EMBL" id="BDL43276.1"/>
    </source>
</evidence>
<evidence type="ECO:0000259" key="9">
    <source>
        <dbReference type="Pfam" id="PF01035"/>
    </source>
</evidence>
<feature type="domain" description="Methylated-DNA-[protein]-cysteine S-methyltransferase DNA binding" evidence="9">
    <location>
        <begin position="69"/>
        <end position="148"/>
    </location>
</feature>
<keyword evidence="12" id="KW-1185">Reference proteome</keyword>
<dbReference type="GO" id="GO:0008168">
    <property type="term" value="F:methyltransferase activity"/>
    <property type="evidence" value="ECO:0007669"/>
    <property type="project" value="UniProtKB-KW"/>
</dbReference>
<comment type="catalytic activity">
    <reaction evidence="1 8">
        <text>a 4-O-methyl-thymidine in DNA + L-cysteinyl-[protein] = a thymidine in DNA + S-methyl-L-cysteinyl-[protein]</text>
        <dbReference type="Rhea" id="RHEA:53428"/>
        <dbReference type="Rhea" id="RHEA-COMP:10131"/>
        <dbReference type="Rhea" id="RHEA-COMP:10132"/>
        <dbReference type="Rhea" id="RHEA-COMP:13555"/>
        <dbReference type="Rhea" id="RHEA-COMP:13556"/>
        <dbReference type="ChEBI" id="CHEBI:29950"/>
        <dbReference type="ChEBI" id="CHEBI:82612"/>
        <dbReference type="ChEBI" id="CHEBI:137386"/>
        <dbReference type="ChEBI" id="CHEBI:137387"/>
        <dbReference type="EC" id="2.1.1.63"/>
    </reaction>
</comment>
<dbReference type="Gene3D" id="3.30.160.70">
    <property type="entry name" value="Methylated DNA-protein cysteine methyltransferase domain"/>
    <property type="match status" value="1"/>
</dbReference>
<evidence type="ECO:0000313" key="12">
    <source>
        <dbReference type="Proteomes" id="UP001062263"/>
    </source>
</evidence>
<dbReference type="PANTHER" id="PTHR10815">
    <property type="entry name" value="METHYLATED-DNA--PROTEIN-CYSTEINE METHYLTRANSFERASE"/>
    <property type="match status" value="1"/>
</dbReference>
<name>A0ABM7ZF68_9BACT</name>
<dbReference type="InterPro" id="IPR001497">
    <property type="entry name" value="MethylDNA_cys_MeTrfase_AS"/>
</dbReference>
<evidence type="ECO:0000256" key="2">
    <source>
        <dbReference type="ARBA" id="ARBA00022490"/>
    </source>
</evidence>
<dbReference type="HAMAP" id="MF_00772">
    <property type="entry name" value="OGT"/>
    <property type="match status" value="1"/>
</dbReference>
<accession>A0ABM7ZF68</accession>
<protein>
    <recommendedName>
        <fullName evidence="8">Methylated-DNA--protein-cysteine methyltransferase</fullName>
        <ecNumber evidence="8">2.1.1.63</ecNumber>
    </recommendedName>
    <alternativeName>
        <fullName evidence="8">6-O-methylguanine-DNA methyltransferase</fullName>
        <shortName evidence="8">MGMT</shortName>
    </alternativeName>
    <alternativeName>
        <fullName evidence="8">O-6-methylguanine-DNA-alkyltransferase</fullName>
    </alternativeName>
</protein>
<keyword evidence="6 8" id="KW-0234">DNA repair</keyword>
<dbReference type="CDD" id="cd06445">
    <property type="entry name" value="ATase"/>
    <property type="match status" value="1"/>
</dbReference>
<dbReference type="InterPro" id="IPR023546">
    <property type="entry name" value="MGMT"/>
</dbReference>
<keyword evidence="5 8" id="KW-0227">DNA damage</keyword>
<keyword evidence="2 8" id="KW-0963">Cytoplasm</keyword>
<dbReference type="Pfam" id="PF02870">
    <property type="entry name" value="Methyltransf_1N"/>
    <property type="match status" value="1"/>
</dbReference>
<dbReference type="InterPro" id="IPR014048">
    <property type="entry name" value="MethylDNA_cys_MeTrfase_DNA-bd"/>
</dbReference>
<dbReference type="PANTHER" id="PTHR10815:SF5">
    <property type="entry name" value="METHYLATED-DNA--PROTEIN-CYSTEINE METHYLTRANSFERASE"/>
    <property type="match status" value="1"/>
</dbReference>
<feature type="domain" description="Methylguanine DNA methyltransferase ribonuclease-like" evidence="10">
    <location>
        <begin position="4"/>
        <end position="65"/>
    </location>
</feature>
<evidence type="ECO:0000256" key="7">
    <source>
        <dbReference type="ARBA" id="ARBA00049348"/>
    </source>
</evidence>
<comment type="catalytic activity">
    <reaction evidence="7 8">
        <text>a 6-O-methyl-2'-deoxyguanosine in DNA + L-cysteinyl-[protein] = S-methyl-L-cysteinyl-[protein] + a 2'-deoxyguanosine in DNA</text>
        <dbReference type="Rhea" id="RHEA:24000"/>
        <dbReference type="Rhea" id="RHEA-COMP:10131"/>
        <dbReference type="Rhea" id="RHEA-COMP:10132"/>
        <dbReference type="Rhea" id="RHEA-COMP:11367"/>
        <dbReference type="Rhea" id="RHEA-COMP:11368"/>
        <dbReference type="ChEBI" id="CHEBI:29950"/>
        <dbReference type="ChEBI" id="CHEBI:82612"/>
        <dbReference type="ChEBI" id="CHEBI:85445"/>
        <dbReference type="ChEBI" id="CHEBI:85448"/>
        <dbReference type="EC" id="2.1.1.63"/>
    </reaction>
</comment>
<gene>
    <name evidence="11" type="primary">ogt</name>
    <name evidence="11" type="ORF">Abiwalacus_08500</name>
</gene>
<dbReference type="Proteomes" id="UP001062263">
    <property type="component" value="Chromosome"/>
</dbReference>
<dbReference type="InterPro" id="IPR036388">
    <property type="entry name" value="WH-like_DNA-bd_sf"/>
</dbReference>
<evidence type="ECO:0000256" key="5">
    <source>
        <dbReference type="ARBA" id="ARBA00022763"/>
    </source>
</evidence>
<dbReference type="InterPro" id="IPR036217">
    <property type="entry name" value="MethylDNA_cys_MeTrfase_DNAb"/>
</dbReference>
<dbReference type="NCBIfam" id="TIGR00589">
    <property type="entry name" value="ogt"/>
    <property type="match status" value="1"/>
</dbReference>
<dbReference type="SUPFAM" id="SSF53155">
    <property type="entry name" value="Methylated DNA-protein cysteine methyltransferase domain"/>
    <property type="match status" value="1"/>
</dbReference>
<comment type="subcellular location">
    <subcellularLocation>
        <location evidence="8">Cytoplasm</location>
    </subcellularLocation>
</comment>
<dbReference type="InterPro" id="IPR008332">
    <property type="entry name" value="MethylG_MeTrfase_N"/>
</dbReference>
<dbReference type="Gene3D" id="1.10.10.10">
    <property type="entry name" value="Winged helix-like DNA-binding domain superfamily/Winged helix DNA-binding domain"/>
    <property type="match status" value="1"/>
</dbReference>
<comment type="similarity">
    <text evidence="8">Belongs to the MGMT family.</text>
</comment>
<evidence type="ECO:0000256" key="1">
    <source>
        <dbReference type="ARBA" id="ARBA00001286"/>
    </source>
</evidence>
<evidence type="ECO:0000256" key="3">
    <source>
        <dbReference type="ARBA" id="ARBA00022603"/>
    </source>
</evidence>
<evidence type="ECO:0000256" key="6">
    <source>
        <dbReference type="ARBA" id="ARBA00023204"/>
    </source>
</evidence>
<evidence type="ECO:0000259" key="10">
    <source>
        <dbReference type="Pfam" id="PF02870"/>
    </source>
</evidence>
<keyword evidence="4 8" id="KW-0808">Transferase</keyword>
<dbReference type="EC" id="2.1.1.63" evidence="8"/>
<sequence>MLHQTPLGPVGIVENGTAITHIFWGHMVRPEQLRWKDTPLLKDAAGQLDEYFRGVRRIFDLPLAPQGTPFEEAVWQALLTIPYGETRSYADIARQTGRPSACRPVGRANGHNPISIIIPCHRVIGANKKLTGYTGGLSIKQYLLELEQGATSSFLPLPEEQHMSRDLSSTC</sequence>
<comment type="function">
    <text evidence="8">Involved in the cellular defense against the biological effects of O6-methylguanine (O6-MeG) and O4-methylthymine (O4-MeT) in DNA. Repairs the methylated nucleobase in DNA by stoichiometrically transferring the methyl group to a cysteine residue in the enzyme. This is a suicide reaction: the enzyme is irreversibly inactivated.</text>
</comment>
<keyword evidence="3 8" id="KW-0489">Methyltransferase</keyword>
<dbReference type="SUPFAM" id="SSF46767">
    <property type="entry name" value="Methylated DNA-protein cysteine methyltransferase, C-terminal domain"/>
    <property type="match status" value="1"/>
</dbReference>
<feature type="active site" description="Nucleophile; methyl group acceptor" evidence="8">
    <location>
        <position position="120"/>
    </location>
</feature>